<keyword evidence="6" id="KW-1185">Reference proteome</keyword>
<accession>A0A2V0PK76</accession>
<keyword evidence="2" id="KW-0319">Glycerol metabolism</keyword>
<dbReference type="AlphaFoldDB" id="A0A2V0PK76"/>
<dbReference type="GO" id="GO:0008889">
    <property type="term" value="F:glycerophosphodiester phosphodiesterase activity"/>
    <property type="evidence" value="ECO:0007669"/>
    <property type="project" value="UniProtKB-EC"/>
</dbReference>
<protein>
    <recommendedName>
        <fullName evidence="1">glycerophosphodiester phosphodiesterase</fullName>
        <ecNumber evidence="1">3.1.4.46</ecNumber>
    </recommendedName>
</protein>
<evidence type="ECO:0000256" key="2">
    <source>
        <dbReference type="ARBA" id="ARBA00022798"/>
    </source>
</evidence>
<proteinExistence type="predicted"/>
<dbReference type="GO" id="GO:0006071">
    <property type="term" value="P:glycerol metabolic process"/>
    <property type="evidence" value="ECO:0007669"/>
    <property type="project" value="UniProtKB-KW"/>
</dbReference>
<dbReference type="Pfam" id="PF03009">
    <property type="entry name" value="GDPD"/>
    <property type="match status" value="1"/>
</dbReference>
<dbReference type="EC" id="3.1.4.46" evidence="1"/>
<dbReference type="PROSITE" id="PS51704">
    <property type="entry name" value="GP_PDE"/>
    <property type="match status" value="1"/>
</dbReference>
<dbReference type="EMBL" id="BDRX01000200">
    <property type="protein sequence ID" value="GBG00212.1"/>
    <property type="molecule type" value="Genomic_DNA"/>
</dbReference>
<dbReference type="SUPFAM" id="SSF51695">
    <property type="entry name" value="PLC-like phosphodiesterases"/>
    <property type="match status" value="2"/>
</dbReference>
<dbReference type="OrthoDB" id="1058301at2759"/>
<organism evidence="5 6">
    <name type="scientific">Raphidocelis subcapitata</name>
    <dbReference type="NCBI Taxonomy" id="307507"/>
    <lineage>
        <taxon>Eukaryota</taxon>
        <taxon>Viridiplantae</taxon>
        <taxon>Chlorophyta</taxon>
        <taxon>core chlorophytes</taxon>
        <taxon>Chlorophyceae</taxon>
        <taxon>CS clade</taxon>
        <taxon>Sphaeropleales</taxon>
        <taxon>Selenastraceae</taxon>
        <taxon>Raphidocelis</taxon>
    </lineage>
</organism>
<evidence type="ECO:0000313" key="5">
    <source>
        <dbReference type="EMBL" id="GBG00212.1"/>
    </source>
</evidence>
<comment type="catalytic activity">
    <reaction evidence="3">
        <text>a sn-glycero-3-phosphodiester + H2O = an alcohol + sn-glycerol 3-phosphate + H(+)</text>
        <dbReference type="Rhea" id="RHEA:12969"/>
        <dbReference type="ChEBI" id="CHEBI:15377"/>
        <dbReference type="ChEBI" id="CHEBI:15378"/>
        <dbReference type="ChEBI" id="CHEBI:30879"/>
        <dbReference type="ChEBI" id="CHEBI:57597"/>
        <dbReference type="ChEBI" id="CHEBI:83408"/>
        <dbReference type="EC" id="3.1.4.46"/>
    </reaction>
</comment>
<gene>
    <name evidence="5" type="ORF">Rsub_12993</name>
</gene>
<dbReference type="InParanoid" id="A0A2V0PK76"/>
<sequence length="349" mass="35524">MSAQPPPPPPPRPRRFVIIAHRGDSASAPENTYASFELALSRGFPAFETDVQLTADGAAVLIHCEELGRTTGGAGRVDGAALAEVLALDAGAWFGDGAFAGERVPTLDGALRRFKGRAHIHLELKSQQPGLPAAVAALVKRHGWDRAPEHSAAAAATAAAEAPAAAAAAAAAGAAEPGPEGGVPRAAAASAAAPAEGEAARGGAAAAAAAAAQEEGDWPGAALGEVPGLTLTSFHLEQLRRSKELLPGVRHAWLLQEWGPEAAGAARGAPMEVLCPRANALTPEAVREMRAAGFLVRAWGVKTPELLLHVAACGVDGATVNWPEQAAELLGRADGKQARRDEAGSRAQL</sequence>
<evidence type="ECO:0000259" key="4">
    <source>
        <dbReference type="PROSITE" id="PS51704"/>
    </source>
</evidence>
<evidence type="ECO:0000313" key="6">
    <source>
        <dbReference type="Proteomes" id="UP000247498"/>
    </source>
</evidence>
<feature type="domain" description="GP-PDE" evidence="4">
    <location>
        <begin position="16"/>
        <end position="143"/>
    </location>
</feature>
<evidence type="ECO:0000256" key="1">
    <source>
        <dbReference type="ARBA" id="ARBA00012247"/>
    </source>
</evidence>
<dbReference type="Gene3D" id="3.20.20.190">
    <property type="entry name" value="Phosphatidylinositol (PI) phosphodiesterase"/>
    <property type="match status" value="2"/>
</dbReference>
<reference evidence="5 6" key="1">
    <citation type="journal article" date="2018" name="Sci. Rep.">
        <title>Raphidocelis subcapitata (=Pseudokirchneriella subcapitata) provides an insight into genome evolution and environmental adaptations in the Sphaeropleales.</title>
        <authorList>
            <person name="Suzuki S."/>
            <person name="Yamaguchi H."/>
            <person name="Nakajima N."/>
            <person name="Kawachi M."/>
        </authorList>
    </citation>
    <scope>NUCLEOTIDE SEQUENCE [LARGE SCALE GENOMIC DNA]</scope>
    <source>
        <strain evidence="5 6">NIES-35</strain>
    </source>
</reference>
<name>A0A2V0PK76_9CHLO</name>
<comment type="caution">
    <text evidence="5">The sequence shown here is derived from an EMBL/GenBank/DDBJ whole genome shotgun (WGS) entry which is preliminary data.</text>
</comment>
<evidence type="ECO:0000256" key="3">
    <source>
        <dbReference type="ARBA" id="ARBA00047512"/>
    </source>
</evidence>
<dbReference type="Proteomes" id="UP000247498">
    <property type="component" value="Unassembled WGS sequence"/>
</dbReference>
<dbReference type="PANTHER" id="PTHR46211">
    <property type="entry name" value="GLYCEROPHOSPHORYL DIESTER PHOSPHODIESTERASE"/>
    <property type="match status" value="1"/>
</dbReference>
<dbReference type="InterPro" id="IPR030395">
    <property type="entry name" value="GP_PDE_dom"/>
</dbReference>
<dbReference type="PANTHER" id="PTHR46211:SF14">
    <property type="entry name" value="GLYCEROPHOSPHODIESTER PHOSPHODIESTERASE"/>
    <property type="match status" value="1"/>
</dbReference>
<dbReference type="InterPro" id="IPR017946">
    <property type="entry name" value="PLC-like_Pdiesterase_TIM-brl"/>
</dbReference>
<dbReference type="STRING" id="307507.A0A2V0PK76"/>
<dbReference type="GO" id="GO:0006629">
    <property type="term" value="P:lipid metabolic process"/>
    <property type="evidence" value="ECO:0007669"/>
    <property type="project" value="InterPro"/>
</dbReference>